<dbReference type="Gene3D" id="2.40.50.100">
    <property type="match status" value="1"/>
</dbReference>
<sequence length="161" mass="17603">MDIRKIKKLIELVQESGIAELEVTEGEESVRICRQRPAEVNTPQQVYTVSNHSPQANANTAHPQVNTALASSTTIDEILEPNENTVISPMVGTFYLSPAPEADPLSEIGQRVEKGQAVCIIEAMKMMNQIEAHRSGIIKAILVDNGDAVGFDQPLIIIEDQ</sequence>
<evidence type="ECO:0000256" key="3">
    <source>
        <dbReference type="ARBA" id="ARBA00017562"/>
    </source>
</evidence>
<dbReference type="SUPFAM" id="SSF51230">
    <property type="entry name" value="Single hybrid motif"/>
    <property type="match status" value="1"/>
</dbReference>
<reference evidence="11 12" key="1">
    <citation type="submission" date="2019-07" db="EMBL/GenBank/DDBJ databases">
        <title>Shewanella sp. YLB-06 whole genomic sequence.</title>
        <authorList>
            <person name="Yu L."/>
        </authorList>
    </citation>
    <scope>NUCLEOTIDE SEQUENCE [LARGE SCALE GENOMIC DNA]</scope>
    <source>
        <strain evidence="11 12">YLB-06</strain>
    </source>
</reference>
<dbReference type="RefSeq" id="WP_144048193.1">
    <property type="nucleotide sequence ID" value="NZ_CP041614.1"/>
</dbReference>
<dbReference type="PRINTS" id="PR01071">
    <property type="entry name" value="ACOABIOTINCC"/>
</dbReference>
<dbReference type="PANTHER" id="PTHR45266">
    <property type="entry name" value="OXALOACETATE DECARBOXYLASE ALPHA CHAIN"/>
    <property type="match status" value="1"/>
</dbReference>
<keyword evidence="12" id="KW-1185">Reference proteome</keyword>
<keyword evidence="7 9" id="KW-0275">Fatty acid biosynthesis</keyword>
<evidence type="ECO:0000256" key="8">
    <source>
        <dbReference type="ARBA" id="ARBA00023267"/>
    </source>
</evidence>
<dbReference type="InterPro" id="IPR000089">
    <property type="entry name" value="Biotin_lipoyl"/>
</dbReference>
<evidence type="ECO:0000259" key="10">
    <source>
        <dbReference type="PROSITE" id="PS50968"/>
    </source>
</evidence>
<comment type="function">
    <text evidence="1 9">This protein is a component of the acetyl coenzyme A carboxylase complex; first, biotin carboxylase catalyzes the carboxylation of the carrier protein and then the transcarboxylase transfers the carboxyl group to form malonyl-CoA.</text>
</comment>
<dbReference type="Pfam" id="PF00364">
    <property type="entry name" value="Biotin_lipoyl"/>
    <property type="match status" value="1"/>
</dbReference>
<keyword evidence="8 9" id="KW-0092">Biotin</keyword>
<protein>
    <recommendedName>
        <fullName evidence="3 9">Biotin carboxyl carrier protein of acetyl-CoA carboxylase</fullName>
    </recommendedName>
</protein>
<gene>
    <name evidence="11" type="ORF">FM037_24745</name>
</gene>
<evidence type="ECO:0000256" key="6">
    <source>
        <dbReference type="ARBA" id="ARBA00023098"/>
    </source>
</evidence>
<accession>A0ABX5X9D6</accession>
<keyword evidence="11" id="KW-0436">Ligase</keyword>
<dbReference type="Proteomes" id="UP000315947">
    <property type="component" value="Chromosome"/>
</dbReference>
<proteinExistence type="predicted"/>
<dbReference type="InterPro" id="IPR001249">
    <property type="entry name" value="AcCoA_biotinCC"/>
</dbReference>
<dbReference type="PROSITE" id="PS50968">
    <property type="entry name" value="BIOTINYL_LIPOYL"/>
    <property type="match status" value="1"/>
</dbReference>
<dbReference type="CDD" id="cd06850">
    <property type="entry name" value="biotinyl_domain"/>
    <property type="match status" value="1"/>
</dbReference>
<evidence type="ECO:0000256" key="1">
    <source>
        <dbReference type="ARBA" id="ARBA00003761"/>
    </source>
</evidence>
<evidence type="ECO:0000313" key="12">
    <source>
        <dbReference type="Proteomes" id="UP000315947"/>
    </source>
</evidence>
<evidence type="ECO:0000256" key="4">
    <source>
        <dbReference type="ARBA" id="ARBA00022516"/>
    </source>
</evidence>
<dbReference type="EMBL" id="CP041614">
    <property type="protein sequence ID" value="QDO85881.1"/>
    <property type="molecule type" value="Genomic_DNA"/>
</dbReference>
<dbReference type="NCBIfam" id="TIGR00531">
    <property type="entry name" value="BCCP"/>
    <property type="match status" value="1"/>
</dbReference>
<name>A0ABX5X9D6_9GAMM</name>
<keyword evidence="4 9" id="KW-0444">Lipid biosynthesis</keyword>
<evidence type="ECO:0000256" key="7">
    <source>
        <dbReference type="ARBA" id="ARBA00023160"/>
    </source>
</evidence>
<comment type="pathway">
    <text evidence="2 9">Lipid metabolism; fatty acid biosynthesis.</text>
</comment>
<dbReference type="PANTHER" id="PTHR45266:SF3">
    <property type="entry name" value="OXALOACETATE DECARBOXYLASE ALPHA CHAIN"/>
    <property type="match status" value="1"/>
</dbReference>
<dbReference type="GO" id="GO:0003989">
    <property type="term" value="F:acetyl-CoA carboxylase activity"/>
    <property type="evidence" value="ECO:0007669"/>
    <property type="project" value="UniProtKB-EC"/>
</dbReference>
<dbReference type="InterPro" id="IPR050709">
    <property type="entry name" value="Biotin_Carboxyl_Carrier/Decarb"/>
</dbReference>
<dbReference type="InterPro" id="IPR011053">
    <property type="entry name" value="Single_hybrid_motif"/>
</dbReference>
<evidence type="ECO:0000256" key="5">
    <source>
        <dbReference type="ARBA" id="ARBA00022832"/>
    </source>
</evidence>
<dbReference type="InterPro" id="IPR001882">
    <property type="entry name" value="Biotin_BS"/>
</dbReference>
<keyword evidence="6 9" id="KW-0443">Lipid metabolism</keyword>
<keyword evidence="5 9" id="KW-0276">Fatty acid metabolism</keyword>
<evidence type="ECO:0000313" key="11">
    <source>
        <dbReference type="EMBL" id="QDO85881.1"/>
    </source>
</evidence>
<feature type="domain" description="Lipoyl-binding" evidence="10">
    <location>
        <begin position="83"/>
        <end position="159"/>
    </location>
</feature>
<evidence type="ECO:0000256" key="9">
    <source>
        <dbReference type="RuleBase" id="RU364072"/>
    </source>
</evidence>
<evidence type="ECO:0000256" key="2">
    <source>
        <dbReference type="ARBA" id="ARBA00005194"/>
    </source>
</evidence>
<organism evidence="11 12">
    <name type="scientific">Shewanella psychropiezotolerans</name>
    <dbReference type="NCBI Taxonomy" id="2593655"/>
    <lineage>
        <taxon>Bacteria</taxon>
        <taxon>Pseudomonadati</taxon>
        <taxon>Pseudomonadota</taxon>
        <taxon>Gammaproteobacteria</taxon>
        <taxon>Alteromonadales</taxon>
        <taxon>Shewanellaceae</taxon>
        <taxon>Shewanella</taxon>
    </lineage>
</organism>
<dbReference type="PROSITE" id="PS00188">
    <property type="entry name" value="BIOTIN"/>
    <property type="match status" value="1"/>
</dbReference>